<dbReference type="InterPro" id="IPR011990">
    <property type="entry name" value="TPR-like_helical_dom_sf"/>
</dbReference>
<dbReference type="PANTHER" id="PTHR47003">
    <property type="entry name" value="OS01G0970900 PROTEIN"/>
    <property type="match status" value="1"/>
</dbReference>
<sequence length="555" mass="63445">MYKSKAVLSSLRNAYSKTSNRSYLSRVQVGFSSSINSPWQFRSFSSKPESMLQLILENDWSKEVVEGLRKPDMPLTHETAIYVLRKLAKHPEKAYSFLDWVIRESDLTPSSPLYSTMLRMILVQQRPMERFRTTLTDMKQGGFCLDEETYKTIYTLLNRESYKDAKALARFYNDNAMYVVADNVSASVSKQDWGCEVERQLQGMKLPLSDHNFVIRVLNGLKEHPLKAFSFLRWVGGCYKHSTVTYNAALRVLARPSSVAEFWSVVDEMKEARHEVDFDTYIKVSRQFQKSRMMIEAVKLYEFMTDGPFKPSVEDCSLFLKSLSAGPSPDLDLVYRVSRKYESTGKPLSKAVYDGIHRYLTSVARFDEAGDTMKAMRDAGYEPDNITYSQLVFGLCKAKRLEEACGILDQMEADGLFPDVKTWTVLIQGYFKNNEVDKAFACFENILEKGLVIDSGLLDVMVGMFLSQNRIEEACKFLKEKVKNANVKPWRTTYKGVIDKLHEINKERDGINNGEDSGETADVTELPVDRARKYSTAVTTEKLEAAFALLRCHHS</sequence>
<feature type="repeat" description="PPR" evidence="2">
    <location>
        <begin position="419"/>
        <end position="453"/>
    </location>
</feature>
<accession>A0A8S9K9P1</accession>
<dbReference type="Pfam" id="PF12854">
    <property type="entry name" value="PPR_1"/>
    <property type="match status" value="1"/>
</dbReference>
<name>A0A8S9K9P1_BRACR</name>
<evidence type="ECO:0000256" key="2">
    <source>
        <dbReference type="PROSITE-ProRule" id="PRU00708"/>
    </source>
</evidence>
<comment type="caution">
    <text evidence="3">The sequence shown here is derived from an EMBL/GenBank/DDBJ whole genome shotgun (WGS) entry which is preliminary data.</text>
</comment>
<dbReference type="NCBIfam" id="TIGR00756">
    <property type="entry name" value="PPR"/>
    <property type="match status" value="2"/>
</dbReference>
<evidence type="ECO:0000256" key="1">
    <source>
        <dbReference type="ARBA" id="ARBA00022737"/>
    </source>
</evidence>
<feature type="repeat" description="PPR" evidence="2">
    <location>
        <begin position="384"/>
        <end position="418"/>
    </location>
</feature>
<keyword evidence="1" id="KW-0677">Repeat</keyword>
<dbReference type="Gene3D" id="1.25.40.10">
    <property type="entry name" value="Tetratricopeptide repeat domain"/>
    <property type="match status" value="3"/>
</dbReference>
<evidence type="ECO:0008006" key="4">
    <source>
        <dbReference type="Google" id="ProtNLM"/>
    </source>
</evidence>
<gene>
    <name evidence="3" type="ORF">F2Q70_00040474</name>
</gene>
<evidence type="ECO:0000313" key="3">
    <source>
        <dbReference type="EMBL" id="KAF2591185.1"/>
    </source>
</evidence>
<dbReference type="AlphaFoldDB" id="A0A8S9K9P1"/>
<dbReference type="InterPro" id="IPR002885">
    <property type="entry name" value="PPR_rpt"/>
</dbReference>
<reference evidence="3" key="1">
    <citation type="submission" date="2019-12" db="EMBL/GenBank/DDBJ databases">
        <title>Genome sequencing and annotation of Brassica cretica.</title>
        <authorList>
            <person name="Studholme D.J."/>
            <person name="Sarris P.F."/>
        </authorList>
    </citation>
    <scope>NUCLEOTIDE SEQUENCE</scope>
    <source>
        <strain evidence="3">PFS-102/07</strain>
        <tissue evidence="3">Leaf</tissue>
    </source>
</reference>
<dbReference type="GO" id="GO:0008380">
    <property type="term" value="P:RNA splicing"/>
    <property type="evidence" value="ECO:0007669"/>
    <property type="project" value="InterPro"/>
</dbReference>
<dbReference type="InterPro" id="IPR044578">
    <property type="entry name" value="BIR6-like"/>
</dbReference>
<dbReference type="PROSITE" id="PS51375">
    <property type="entry name" value="PPR"/>
    <property type="match status" value="2"/>
</dbReference>
<organism evidence="3">
    <name type="scientific">Brassica cretica</name>
    <name type="common">Mustard</name>
    <dbReference type="NCBI Taxonomy" id="69181"/>
    <lineage>
        <taxon>Eukaryota</taxon>
        <taxon>Viridiplantae</taxon>
        <taxon>Streptophyta</taxon>
        <taxon>Embryophyta</taxon>
        <taxon>Tracheophyta</taxon>
        <taxon>Spermatophyta</taxon>
        <taxon>Magnoliopsida</taxon>
        <taxon>eudicotyledons</taxon>
        <taxon>Gunneridae</taxon>
        <taxon>Pentapetalae</taxon>
        <taxon>rosids</taxon>
        <taxon>malvids</taxon>
        <taxon>Brassicales</taxon>
        <taxon>Brassicaceae</taxon>
        <taxon>Brassiceae</taxon>
        <taxon>Brassica</taxon>
    </lineage>
</organism>
<protein>
    <recommendedName>
        <fullName evidence="4">Pentacotripeptide-repeat region of PRORP domain-containing protein</fullName>
    </recommendedName>
</protein>
<proteinExistence type="predicted"/>
<dbReference type="EMBL" id="QGKY02000190">
    <property type="protein sequence ID" value="KAF2591185.1"/>
    <property type="molecule type" value="Genomic_DNA"/>
</dbReference>
<dbReference type="Pfam" id="PF13041">
    <property type="entry name" value="PPR_2"/>
    <property type="match status" value="1"/>
</dbReference>
<dbReference type="PANTHER" id="PTHR47003:SF8">
    <property type="entry name" value="PENTACOTRIPEPTIDE-REPEAT REGION OF PRORP DOMAIN-CONTAINING PROTEIN"/>
    <property type="match status" value="1"/>
</dbReference>